<gene>
    <name evidence="5" type="ORF">GCM10009118_00980</name>
</gene>
<evidence type="ECO:0000256" key="3">
    <source>
        <dbReference type="ARBA" id="ARBA00022729"/>
    </source>
</evidence>
<evidence type="ECO:0000256" key="2">
    <source>
        <dbReference type="ARBA" id="ARBA00022525"/>
    </source>
</evidence>
<evidence type="ECO:0000313" key="5">
    <source>
        <dbReference type="EMBL" id="GAA0873690.1"/>
    </source>
</evidence>
<accession>A0ABN1MKI1</accession>
<comment type="subcellular location">
    <subcellularLocation>
        <location evidence="1">Secreted</location>
    </subcellularLocation>
</comment>
<comment type="caution">
    <text evidence="5">The sequence shown here is derived from an EMBL/GenBank/DDBJ whole genome shotgun (WGS) entry which is preliminary data.</text>
</comment>
<dbReference type="InterPro" id="IPR055372">
    <property type="entry name" value="CBM96"/>
</dbReference>
<keyword evidence="2" id="KW-0964">Secreted</keyword>
<feature type="domain" description="Carbohydrate-binding module family 96" evidence="4">
    <location>
        <begin position="333"/>
        <end position="462"/>
    </location>
</feature>
<feature type="domain" description="Carbohydrate-binding module family 96" evidence="4">
    <location>
        <begin position="35"/>
        <end position="145"/>
    </location>
</feature>
<evidence type="ECO:0000256" key="1">
    <source>
        <dbReference type="ARBA" id="ARBA00004613"/>
    </source>
</evidence>
<dbReference type="RefSeq" id="WP_343783966.1">
    <property type="nucleotide sequence ID" value="NZ_BAAAFH010000002.1"/>
</dbReference>
<organism evidence="5 6">
    <name type="scientific">Wandonia haliotis</name>
    <dbReference type="NCBI Taxonomy" id="574963"/>
    <lineage>
        <taxon>Bacteria</taxon>
        <taxon>Pseudomonadati</taxon>
        <taxon>Bacteroidota</taxon>
        <taxon>Flavobacteriia</taxon>
        <taxon>Flavobacteriales</taxon>
        <taxon>Crocinitomicaceae</taxon>
        <taxon>Wandonia</taxon>
    </lineage>
</organism>
<evidence type="ECO:0000259" key="4">
    <source>
        <dbReference type="Pfam" id="PF24517"/>
    </source>
</evidence>
<dbReference type="Pfam" id="PF24517">
    <property type="entry name" value="CBM96"/>
    <property type="match status" value="2"/>
</dbReference>
<protein>
    <recommendedName>
        <fullName evidence="4">Carbohydrate-binding module family 96 domain-containing protein</fullName>
    </recommendedName>
</protein>
<dbReference type="NCBIfam" id="NF033679">
    <property type="entry name" value="DNRLRE_dom"/>
    <property type="match status" value="2"/>
</dbReference>
<keyword evidence="6" id="KW-1185">Reference proteome</keyword>
<reference evidence="5 6" key="1">
    <citation type="journal article" date="2019" name="Int. J. Syst. Evol. Microbiol.">
        <title>The Global Catalogue of Microorganisms (GCM) 10K type strain sequencing project: providing services to taxonomists for standard genome sequencing and annotation.</title>
        <authorList>
            <consortium name="The Broad Institute Genomics Platform"/>
            <consortium name="The Broad Institute Genome Sequencing Center for Infectious Disease"/>
            <person name="Wu L."/>
            <person name="Ma J."/>
        </authorList>
    </citation>
    <scope>NUCLEOTIDE SEQUENCE [LARGE SCALE GENOMIC DNA]</scope>
    <source>
        <strain evidence="5 6">JCM 16083</strain>
    </source>
</reference>
<dbReference type="Proteomes" id="UP001501126">
    <property type="component" value="Unassembled WGS sequence"/>
</dbReference>
<sequence length="607" mass="67868">MFVDQNCLPVRGRYAYVVALMALLLSIRLTSAQTTVTIESSADVLLTSLMPTTNFGTTTNIGVSRSTISFNFNTKSLLKFDLSSIPENAIITSAELILEVNSGTPFSFLFQQLTEDWSETTVTWNTIPTETTQYEFTEIPTVNSWPWDTNVKFHHFDELNLTTMVQRWINYPHLNHGMLIDRDPAAVADNSNSYKSREAGTSYIELSGGFVIPLYHSPRLIVRYVLPIEIDLVSVIHASGTSSGDGSITASASGGNGAYTYQWYNSSGSAIGTNSPTISGLNYGWYGVKVTDGLGVESYMSFIVGVECEKVSISYNPGPNYVNDTYITNFQTISSDLRDVNYGNTASFLVRRRYSTNGIVGYFDYRSLLRFLLTNDPNLKINKADLKIRVSSNSGTGNNPFLRLIAEDWQEHIVTHNHQPLFSSFIEKATGITSTGDQVIDVQEYWEYWRTSSNYGFLLELENPAVNANRMVNVYSSDYTANIGYRPQMEFEVTLTCPEYVTLKEKPDGGVYLLYRPVIRFYFNELEDAETGEQLKFEIRNSSNTIIASSGHSGAPTGIGSAVIHRTDGNYHIFDLSGISLPVDEPHTLTIYKIDGTKRYLNFKKVN</sequence>
<dbReference type="EMBL" id="BAAAFH010000002">
    <property type="protein sequence ID" value="GAA0873690.1"/>
    <property type="molecule type" value="Genomic_DNA"/>
</dbReference>
<keyword evidence="3" id="KW-0732">Signal</keyword>
<proteinExistence type="predicted"/>
<name>A0ABN1MKI1_9FLAO</name>
<evidence type="ECO:0000313" key="6">
    <source>
        <dbReference type="Proteomes" id="UP001501126"/>
    </source>
</evidence>